<evidence type="ECO:0000256" key="2">
    <source>
        <dbReference type="SAM" id="Phobius"/>
    </source>
</evidence>
<keyword evidence="4" id="KW-1185">Reference proteome</keyword>
<dbReference type="AlphaFoldDB" id="A0A8K0PIG2"/>
<feature type="transmembrane region" description="Helical" evidence="2">
    <location>
        <begin position="163"/>
        <end position="183"/>
    </location>
</feature>
<dbReference type="EMBL" id="JAESVG020000001">
    <property type="protein sequence ID" value="KAG8631111.1"/>
    <property type="molecule type" value="Genomic_DNA"/>
</dbReference>
<accession>A0A8K0PIG2</accession>
<dbReference type="Proteomes" id="UP000809789">
    <property type="component" value="Unassembled WGS sequence"/>
</dbReference>
<gene>
    <name evidence="3" type="ORF">KVT40_000251</name>
</gene>
<organism evidence="3 4">
    <name type="scientific">Elsinoe batatas</name>
    <dbReference type="NCBI Taxonomy" id="2601811"/>
    <lineage>
        <taxon>Eukaryota</taxon>
        <taxon>Fungi</taxon>
        <taxon>Dikarya</taxon>
        <taxon>Ascomycota</taxon>
        <taxon>Pezizomycotina</taxon>
        <taxon>Dothideomycetes</taxon>
        <taxon>Dothideomycetidae</taxon>
        <taxon>Myriangiales</taxon>
        <taxon>Elsinoaceae</taxon>
        <taxon>Elsinoe</taxon>
    </lineage>
</organism>
<keyword evidence="2" id="KW-0812">Transmembrane</keyword>
<dbReference type="PANTHER" id="PTHR37919">
    <property type="entry name" value="PROTEIN CBG05606"/>
    <property type="match status" value="1"/>
</dbReference>
<feature type="region of interest" description="Disordered" evidence="1">
    <location>
        <begin position="1"/>
        <end position="47"/>
    </location>
</feature>
<keyword evidence="2" id="KW-1133">Transmembrane helix</keyword>
<dbReference type="PANTHER" id="PTHR37919:SF2">
    <property type="entry name" value="EXPERA DOMAIN-CONTAINING PROTEIN"/>
    <property type="match status" value="1"/>
</dbReference>
<feature type="compositionally biased region" description="Polar residues" evidence="1">
    <location>
        <begin position="20"/>
        <end position="47"/>
    </location>
</feature>
<evidence type="ECO:0000256" key="1">
    <source>
        <dbReference type="SAM" id="MobiDB-lite"/>
    </source>
</evidence>
<feature type="transmembrane region" description="Helical" evidence="2">
    <location>
        <begin position="55"/>
        <end position="74"/>
    </location>
</feature>
<feature type="compositionally biased region" description="Low complexity" evidence="1">
    <location>
        <begin position="1"/>
        <end position="19"/>
    </location>
</feature>
<reference evidence="3" key="1">
    <citation type="submission" date="2021-07" db="EMBL/GenBank/DDBJ databases">
        <title>Elsinoe batatas strain:CRI-CJ2 Genome sequencing and assembly.</title>
        <authorList>
            <person name="Huang L."/>
        </authorList>
    </citation>
    <scope>NUCLEOTIDE SEQUENCE</scope>
    <source>
        <strain evidence="3">CRI-CJ2</strain>
    </source>
</reference>
<proteinExistence type="predicted"/>
<sequence>MVSTRSHPSNFPSPTSSPSKQRSVTPTPSANTTVTRRKPTPSSSVWSHTPSNLTLIWLGVSLPLVIWDCGYVMLRPHSMPGGKYHWPWQPYELYGRVDQVYGFKAWNENNGFTAAQGTLNIVETIGYLVYLWIVYTKGRQSEEEGRGAPGTDKVGGLGRAMRVTGYWAGVACLLGFAVTVMTWSKTVLYWLNEAYSGFDNIGHNDAWTLVTLWILPNGPWIVIPIYLTYVFGAEILQGLEFAAGMSRRCNKRH</sequence>
<evidence type="ECO:0000313" key="3">
    <source>
        <dbReference type="EMBL" id="KAG8631111.1"/>
    </source>
</evidence>
<comment type="caution">
    <text evidence="3">The sequence shown here is derived from an EMBL/GenBank/DDBJ whole genome shotgun (WGS) entry which is preliminary data.</text>
</comment>
<keyword evidence="2" id="KW-0472">Membrane</keyword>
<protein>
    <submittedName>
        <fullName evidence="3">Uncharacterized protein</fullName>
    </submittedName>
</protein>
<name>A0A8K0PIG2_9PEZI</name>
<feature type="transmembrane region" description="Helical" evidence="2">
    <location>
        <begin position="220"/>
        <end position="243"/>
    </location>
</feature>
<evidence type="ECO:0000313" key="4">
    <source>
        <dbReference type="Proteomes" id="UP000809789"/>
    </source>
</evidence>
<dbReference type="OrthoDB" id="60858at2759"/>